<accession>A0ABM8K9D9</accession>
<organism evidence="1 2">
    <name type="scientific">Chryseobacterium gambrini</name>
    <dbReference type="NCBI Taxonomy" id="373672"/>
    <lineage>
        <taxon>Bacteria</taxon>
        <taxon>Pseudomonadati</taxon>
        <taxon>Bacteroidota</taxon>
        <taxon>Flavobacteriia</taxon>
        <taxon>Flavobacteriales</taxon>
        <taxon>Weeksellaceae</taxon>
        <taxon>Chryseobacterium group</taxon>
        <taxon>Chryseobacterium</taxon>
    </lineage>
</organism>
<evidence type="ECO:0000313" key="2">
    <source>
        <dbReference type="Proteomes" id="UP001380186"/>
    </source>
</evidence>
<name>A0ABM8K9D9_9FLAO</name>
<dbReference type="Proteomes" id="UP001380186">
    <property type="component" value="Chromosome"/>
</dbReference>
<protein>
    <submittedName>
        <fullName evidence="1">Uncharacterized protein</fullName>
    </submittedName>
</protein>
<evidence type="ECO:0000313" key="1">
    <source>
        <dbReference type="EMBL" id="BEV05640.1"/>
    </source>
</evidence>
<keyword evidence="2" id="KW-1185">Reference proteome</keyword>
<dbReference type="EMBL" id="AP029022">
    <property type="protein sequence ID" value="BEV05640.1"/>
    <property type="molecule type" value="Genomic_DNA"/>
</dbReference>
<dbReference type="RefSeq" id="WP_336689101.1">
    <property type="nucleotide sequence ID" value="NZ_AP029022.1"/>
</dbReference>
<proteinExistence type="predicted"/>
<sequence>MDAKSYLENFNCIEAKLQAIKGIIELSCDKFDSNRKISTYKAFASEEPLPSDEAQINRELFNTLYGSDFKNNDSFIIKRKVINDIVGSNWTKNYLHIFFVNDKTNQSKLSLVFRFSMTETFNYANLDDISDDSAYWLMDNGTVEAFNNSDDSFSNIMRSFREGVGTKISKKSNSKLTEYITYDMSKLLLFKGFEQDIVYELMCKKEGYDIRVGLQTLIDDKDRIHHYDIGGAITKGYYDLGNLKP</sequence>
<gene>
    <name evidence="1" type="ORF">CRDW_30140</name>
</gene>
<reference evidence="1 2" key="1">
    <citation type="journal article" date="2020" name="Microbes Environ.">
        <title>Synthetic bacterial community of duckweed: a simple and stable system to study plant-microbe interactions.</title>
        <authorList>
            <person name="Ishizawa H."/>
            <person name="Tada M."/>
            <person name="Kuroda M."/>
            <person name="Inoue D."/>
            <person name="Futamata H."/>
            <person name="Ike M."/>
        </authorList>
    </citation>
    <scope>NUCLEOTIDE SEQUENCE [LARGE SCALE GENOMIC DNA]</scope>
    <source>
        <strain evidence="1 2">DW100</strain>
    </source>
</reference>